<accession>A0AAF0URY2</accession>
<protein>
    <submittedName>
        <fullName evidence="1">Uncharacterized protein</fullName>
    </submittedName>
</protein>
<dbReference type="Proteomes" id="UP001234989">
    <property type="component" value="Chromosome 10"/>
</dbReference>
<sequence length="136" mass="15841">MLYIVPGEKDIGEAFPDELVMIVTHCNPPWYADFANYVVCGILPDGLNFYQRKSNEGKNLRQGYSEATRSEKVEEKPSWYMPKLLGKSSSGPSASLKFQLTIQWTKLTWLADKWFGDMLKRSVRLTHLPEYYRKIW</sequence>
<evidence type="ECO:0000313" key="2">
    <source>
        <dbReference type="Proteomes" id="UP001234989"/>
    </source>
</evidence>
<dbReference type="AlphaFoldDB" id="A0AAF0URY2"/>
<keyword evidence="2" id="KW-1185">Reference proteome</keyword>
<proteinExistence type="predicted"/>
<reference evidence="1" key="1">
    <citation type="submission" date="2023-08" db="EMBL/GenBank/DDBJ databases">
        <title>A de novo genome assembly of Solanum verrucosum Schlechtendal, a Mexican diploid species geographically isolated from the other diploid A-genome species in potato relatives.</title>
        <authorList>
            <person name="Hosaka K."/>
        </authorList>
    </citation>
    <scope>NUCLEOTIDE SEQUENCE</scope>
    <source>
        <tissue evidence="1">Young leaves</tissue>
    </source>
</reference>
<evidence type="ECO:0000313" key="1">
    <source>
        <dbReference type="EMBL" id="WMV50189.1"/>
    </source>
</evidence>
<dbReference type="EMBL" id="CP133621">
    <property type="protein sequence ID" value="WMV50189.1"/>
    <property type="molecule type" value="Genomic_DNA"/>
</dbReference>
<name>A0AAF0URY2_SOLVR</name>
<organism evidence="1 2">
    <name type="scientific">Solanum verrucosum</name>
    <dbReference type="NCBI Taxonomy" id="315347"/>
    <lineage>
        <taxon>Eukaryota</taxon>
        <taxon>Viridiplantae</taxon>
        <taxon>Streptophyta</taxon>
        <taxon>Embryophyta</taxon>
        <taxon>Tracheophyta</taxon>
        <taxon>Spermatophyta</taxon>
        <taxon>Magnoliopsida</taxon>
        <taxon>eudicotyledons</taxon>
        <taxon>Gunneridae</taxon>
        <taxon>Pentapetalae</taxon>
        <taxon>asterids</taxon>
        <taxon>lamiids</taxon>
        <taxon>Solanales</taxon>
        <taxon>Solanaceae</taxon>
        <taxon>Solanoideae</taxon>
        <taxon>Solaneae</taxon>
        <taxon>Solanum</taxon>
    </lineage>
</organism>
<gene>
    <name evidence="1" type="ORF">MTR67_043574</name>
</gene>